<comment type="similarity">
    <text evidence="1 3 7">Belongs to the Glu/Leu/Phe/Val dehydrogenases family.</text>
</comment>
<dbReference type="AlphaFoldDB" id="A0A1F7UHG3"/>
<dbReference type="Pfam" id="PF00208">
    <property type="entry name" value="ELFV_dehydrog"/>
    <property type="match status" value="1"/>
</dbReference>
<reference evidence="9 10" key="1">
    <citation type="journal article" date="2016" name="Nat. Commun.">
        <title>Thousands of microbial genomes shed light on interconnected biogeochemical processes in an aquifer system.</title>
        <authorList>
            <person name="Anantharaman K."/>
            <person name="Brown C.T."/>
            <person name="Hug L.A."/>
            <person name="Sharon I."/>
            <person name="Castelle C.J."/>
            <person name="Probst A.J."/>
            <person name="Thomas B.C."/>
            <person name="Singh A."/>
            <person name="Wilkins M.J."/>
            <person name="Karaoz U."/>
            <person name="Brodie E.L."/>
            <person name="Williams K.H."/>
            <person name="Hubbard S.S."/>
            <person name="Banfield J.F."/>
        </authorList>
    </citation>
    <scope>NUCLEOTIDE SEQUENCE [LARGE SCALE GENOMIC DNA]</scope>
</reference>
<evidence type="ECO:0000256" key="4">
    <source>
        <dbReference type="PIRSR" id="PIRSR000185-1"/>
    </source>
</evidence>
<dbReference type="STRING" id="1802397.A3J43_04440"/>
<evidence type="ECO:0000256" key="6">
    <source>
        <dbReference type="PIRSR" id="PIRSR000185-3"/>
    </source>
</evidence>
<evidence type="ECO:0000256" key="1">
    <source>
        <dbReference type="ARBA" id="ARBA00006382"/>
    </source>
</evidence>
<evidence type="ECO:0000259" key="8">
    <source>
        <dbReference type="SMART" id="SM00839"/>
    </source>
</evidence>
<feature type="binding site" evidence="5">
    <location>
        <position position="218"/>
    </location>
    <ligand>
        <name>NAD(+)</name>
        <dbReference type="ChEBI" id="CHEBI:57540"/>
    </ligand>
</feature>
<dbReference type="PANTHER" id="PTHR11606">
    <property type="entry name" value="GLUTAMATE DEHYDROGENASE"/>
    <property type="match status" value="1"/>
</dbReference>
<dbReference type="InterPro" id="IPR033524">
    <property type="entry name" value="Glu/Leu/Phe/Val_DH_AS"/>
</dbReference>
<sequence>MANLFNQALAQLAMAAEKGPVDAHVVEALRQPERTVQFSLPVRMDNGETKFFQGHRVQHSSVRGPYKGGIRYAPVVDESEVKALAFWMTMKCAIADIPLGGAKGGIKVDPKKLSEGELERLTRAFARALVPFIGPWRDVPAPDVNTNGKIMAWLLDEYETMTGTKAPATFTGKPIPLGGSLGREAATGEGGAIVLEQLVKDRRLDPKKTRVAVQGFGNVGYWFARAAHARGFQIVAISDSRSGVRDNNGKGREKGMDPSHVMHDKREKGMISGCYCIGTVCDCEHYTKVTPDQVLNLDCDILTPAAVENVITAKNARKIRAKIILELANGPTTPEADAILERRGITVVPDILANMGGVTVSYFEWVQNIQGVAWTEAEVQAKLAEKMVASYRVVRDIAKDRNVSYRTAAFLLALARIEAAMRAKGLIR</sequence>
<feature type="domain" description="Glutamate/phenylalanine/leucine/valine/L-tryptophan dehydrogenase C-terminal" evidence="8">
    <location>
        <begin position="180"/>
        <end position="425"/>
    </location>
</feature>
<dbReference type="PROSITE" id="PS00074">
    <property type="entry name" value="GLFV_DEHYDROGENASE"/>
    <property type="match status" value="1"/>
</dbReference>
<dbReference type="GO" id="GO:0000166">
    <property type="term" value="F:nucleotide binding"/>
    <property type="evidence" value="ECO:0007669"/>
    <property type="project" value="UniProtKB-KW"/>
</dbReference>
<gene>
    <name evidence="9" type="ORF">A3J43_04440</name>
</gene>
<keyword evidence="2 3" id="KW-0560">Oxidoreductase</keyword>
<accession>A0A1F7UHG3</accession>
<dbReference type="CDD" id="cd01076">
    <property type="entry name" value="NAD_bind_1_Glu_DH"/>
    <property type="match status" value="1"/>
</dbReference>
<feature type="binding site" evidence="5">
    <location>
        <position position="67"/>
    </location>
    <ligand>
        <name>substrate</name>
    </ligand>
</feature>
<keyword evidence="5" id="KW-0520">NAD</keyword>
<feature type="binding site" evidence="5">
    <location>
        <position position="91"/>
    </location>
    <ligand>
        <name>substrate</name>
    </ligand>
</feature>
<keyword evidence="5" id="KW-0547">Nucleotide-binding</keyword>
<evidence type="ECO:0000313" key="9">
    <source>
        <dbReference type="EMBL" id="OGL77711.1"/>
    </source>
</evidence>
<dbReference type="GO" id="GO:0004352">
    <property type="term" value="F:glutamate dehydrogenase (NAD+) activity"/>
    <property type="evidence" value="ECO:0007669"/>
    <property type="project" value="TreeGrafter"/>
</dbReference>
<dbReference type="InterPro" id="IPR036291">
    <property type="entry name" value="NAD(P)-bd_dom_sf"/>
</dbReference>
<dbReference type="InterPro" id="IPR033922">
    <property type="entry name" value="NAD_bind_Glu_DH"/>
</dbReference>
<evidence type="ECO:0000256" key="5">
    <source>
        <dbReference type="PIRSR" id="PIRSR000185-2"/>
    </source>
</evidence>
<dbReference type="PIRSF" id="PIRSF000185">
    <property type="entry name" value="Glu_DH"/>
    <property type="match status" value="1"/>
</dbReference>
<comment type="caution">
    <text evidence="9">The sequence shown here is derived from an EMBL/GenBank/DDBJ whole genome shotgun (WGS) entry which is preliminary data.</text>
</comment>
<feature type="binding site" evidence="5">
    <location>
        <position position="187"/>
    </location>
    <ligand>
        <name>NAD(+)</name>
        <dbReference type="ChEBI" id="CHEBI:57540"/>
    </ligand>
</feature>
<protein>
    <recommendedName>
        <fullName evidence="3">Glutamate dehydrogenase</fullName>
    </recommendedName>
</protein>
<dbReference type="SUPFAM" id="SSF51735">
    <property type="entry name" value="NAD(P)-binding Rossmann-fold domains"/>
    <property type="match status" value="1"/>
</dbReference>
<proteinExistence type="inferred from homology"/>
<evidence type="ECO:0000256" key="3">
    <source>
        <dbReference type="PIRNR" id="PIRNR000185"/>
    </source>
</evidence>
<dbReference type="PANTHER" id="PTHR11606:SF13">
    <property type="entry name" value="GLUTAMATE DEHYDROGENASE 1, MITOCHONDRIAL"/>
    <property type="match status" value="1"/>
</dbReference>
<dbReference type="InterPro" id="IPR006096">
    <property type="entry name" value="Glu/Leu/Phe/Val/Trp_DH_C"/>
</dbReference>
<feature type="site" description="Important for catalysis" evidence="6">
    <location>
        <position position="143"/>
    </location>
</feature>
<dbReference type="InterPro" id="IPR006097">
    <property type="entry name" value="Glu/Leu/Phe/Val/Trp_DH_dimer"/>
</dbReference>
<dbReference type="InterPro" id="IPR006095">
    <property type="entry name" value="Glu/Leu/Phe/Val/Trp_DH"/>
</dbReference>
<dbReference type="PRINTS" id="PR00082">
    <property type="entry name" value="GLFDHDRGNASE"/>
</dbReference>
<dbReference type="Gene3D" id="3.40.50.10860">
    <property type="entry name" value="Leucine Dehydrogenase, chain A, domain 1"/>
    <property type="match status" value="1"/>
</dbReference>
<dbReference type="GO" id="GO:0006538">
    <property type="term" value="P:L-glutamate catabolic process"/>
    <property type="evidence" value="ECO:0007669"/>
    <property type="project" value="TreeGrafter"/>
</dbReference>
<dbReference type="InterPro" id="IPR014362">
    <property type="entry name" value="Glu_DH"/>
</dbReference>
<dbReference type="Gene3D" id="3.40.50.720">
    <property type="entry name" value="NAD(P)-binding Rossmann-like Domain"/>
    <property type="match status" value="1"/>
</dbReference>
<dbReference type="Proteomes" id="UP000176604">
    <property type="component" value="Unassembled WGS sequence"/>
</dbReference>
<feature type="binding site" evidence="5">
    <location>
        <position position="361"/>
    </location>
    <ligand>
        <name>substrate</name>
    </ligand>
</feature>
<name>A0A1F7UHG3_9BACT</name>
<dbReference type="SUPFAM" id="SSF53223">
    <property type="entry name" value="Aminoacid dehydrogenase-like, N-terminal domain"/>
    <property type="match status" value="1"/>
</dbReference>
<dbReference type="Pfam" id="PF02812">
    <property type="entry name" value="ELFV_dehydrog_N"/>
    <property type="match status" value="1"/>
</dbReference>
<dbReference type="InterPro" id="IPR046346">
    <property type="entry name" value="Aminoacid_DH-like_N_sf"/>
</dbReference>
<evidence type="ECO:0000256" key="7">
    <source>
        <dbReference type="RuleBase" id="RU004417"/>
    </source>
</evidence>
<organism evidence="9 10">
    <name type="scientific">Candidatus Uhrbacteria bacterium RIFCSPHIGHO2_12_FULL_54_23</name>
    <dbReference type="NCBI Taxonomy" id="1802397"/>
    <lineage>
        <taxon>Bacteria</taxon>
        <taxon>Candidatus Uhriibacteriota</taxon>
    </lineage>
</organism>
<feature type="active site" description="Proton donor" evidence="4">
    <location>
        <position position="103"/>
    </location>
</feature>
<dbReference type="EMBL" id="MGEF01000053">
    <property type="protein sequence ID" value="OGL77711.1"/>
    <property type="molecule type" value="Genomic_DNA"/>
</dbReference>
<evidence type="ECO:0000313" key="10">
    <source>
        <dbReference type="Proteomes" id="UP000176604"/>
    </source>
</evidence>
<evidence type="ECO:0000256" key="2">
    <source>
        <dbReference type="ARBA" id="ARBA00023002"/>
    </source>
</evidence>
<dbReference type="SMART" id="SM00839">
    <property type="entry name" value="ELFV_dehydrog"/>
    <property type="match status" value="1"/>
</dbReference>